<reference evidence="2" key="1">
    <citation type="submission" date="2022-11" db="EMBL/GenBank/DDBJ databases">
        <authorList>
            <person name="Kikuchi T."/>
        </authorList>
    </citation>
    <scope>NUCLEOTIDE SEQUENCE</scope>
    <source>
        <strain evidence="2">PS1010</strain>
    </source>
</reference>
<feature type="compositionally biased region" description="Polar residues" evidence="1">
    <location>
        <begin position="51"/>
        <end position="60"/>
    </location>
</feature>
<protein>
    <submittedName>
        <fullName evidence="2">Uncharacterized protein</fullName>
    </submittedName>
</protein>
<gene>
    <name evidence="2" type="ORF">CAMP_LOCUS18122</name>
</gene>
<evidence type="ECO:0000313" key="2">
    <source>
        <dbReference type="EMBL" id="CAI5455485.1"/>
    </source>
</evidence>
<dbReference type="Proteomes" id="UP001152747">
    <property type="component" value="Unassembled WGS sequence"/>
</dbReference>
<evidence type="ECO:0000313" key="3">
    <source>
        <dbReference type="Proteomes" id="UP001152747"/>
    </source>
</evidence>
<accession>A0A9P1NAA7</accession>
<dbReference type="AlphaFoldDB" id="A0A9P1NAA7"/>
<dbReference type="EMBL" id="CANHGI010000006">
    <property type="protein sequence ID" value="CAI5455485.1"/>
    <property type="molecule type" value="Genomic_DNA"/>
</dbReference>
<evidence type="ECO:0000256" key="1">
    <source>
        <dbReference type="SAM" id="MobiDB-lite"/>
    </source>
</evidence>
<feature type="region of interest" description="Disordered" evidence="1">
    <location>
        <begin position="1"/>
        <end position="104"/>
    </location>
</feature>
<proteinExistence type="predicted"/>
<comment type="caution">
    <text evidence="2">The sequence shown here is derived from an EMBL/GenBank/DDBJ whole genome shotgun (WGS) entry which is preliminary data.</text>
</comment>
<keyword evidence="3" id="KW-1185">Reference proteome</keyword>
<organism evidence="2 3">
    <name type="scientific">Caenorhabditis angaria</name>
    <dbReference type="NCBI Taxonomy" id="860376"/>
    <lineage>
        <taxon>Eukaryota</taxon>
        <taxon>Metazoa</taxon>
        <taxon>Ecdysozoa</taxon>
        <taxon>Nematoda</taxon>
        <taxon>Chromadorea</taxon>
        <taxon>Rhabditida</taxon>
        <taxon>Rhabditina</taxon>
        <taxon>Rhabditomorpha</taxon>
        <taxon>Rhabditoidea</taxon>
        <taxon>Rhabditidae</taxon>
        <taxon>Peloderinae</taxon>
        <taxon>Caenorhabditis</taxon>
    </lineage>
</organism>
<sequence>MTLRKTIFDAKNANASDFEEPQKAPNVIWPGQLEEQLAKAKNKRRTERFSQDSAYLQTPDSIISENESEDEIEIKEFEESPQDQVRKSPLPRELSDPKIPDYSQYTDYYLQPPIVLNNNNSSPFFLVTTNNFDKNQ</sequence>
<name>A0A9P1NAA7_9PELO</name>